<name>A0A5K1APG5_9MAGN</name>
<protein>
    <recommendedName>
        <fullName evidence="3">Integrase catalytic domain-containing protein</fullName>
    </recommendedName>
</protein>
<keyword evidence="1" id="KW-0378">Hydrolase</keyword>
<dbReference type="PANTHER" id="PTHR42648">
    <property type="entry name" value="TRANSPOSASE, PUTATIVE-RELATED"/>
    <property type="match status" value="1"/>
</dbReference>
<dbReference type="InterPro" id="IPR012337">
    <property type="entry name" value="RNaseH-like_sf"/>
</dbReference>
<dbReference type="Pfam" id="PF25597">
    <property type="entry name" value="SH3_retrovirus"/>
    <property type="match status" value="1"/>
</dbReference>
<feature type="compositionally biased region" description="Polar residues" evidence="2">
    <location>
        <begin position="786"/>
        <end position="797"/>
    </location>
</feature>
<dbReference type="InterPro" id="IPR039537">
    <property type="entry name" value="Retrotran_Ty1/copia-like"/>
</dbReference>
<dbReference type="PANTHER" id="PTHR42648:SF26">
    <property type="entry name" value="INTEGRASE CATALYTIC DOMAIN-CONTAINING PROTEIN"/>
    <property type="match status" value="1"/>
</dbReference>
<dbReference type="GO" id="GO:0008233">
    <property type="term" value="F:peptidase activity"/>
    <property type="evidence" value="ECO:0007669"/>
    <property type="project" value="UniProtKB-KW"/>
</dbReference>
<feature type="region of interest" description="Disordered" evidence="2">
    <location>
        <begin position="214"/>
        <end position="261"/>
    </location>
</feature>
<dbReference type="AlphaFoldDB" id="A0A5K1APG5"/>
<dbReference type="Pfam" id="PF22936">
    <property type="entry name" value="Pol_BBD"/>
    <property type="match status" value="1"/>
</dbReference>
<reference evidence="4" key="1">
    <citation type="submission" date="2019-09" db="EMBL/GenBank/DDBJ databases">
        <authorList>
            <person name="Zhang L."/>
        </authorList>
    </citation>
    <scope>NUCLEOTIDE SEQUENCE</scope>
</reference>
<evidence type="ECO:0000256" key="1">
    <source>
        <dbReference type="ARBA" id="ARBA00022670"/>
    </source>
</evidence>
<keyword evidence="1" id="KW-0645">Protease</keyword>
<dbReference type="GO" id="GO:0003676">
    <property type="term" value="F:nucleic acid binding"/>
    <property type="evidence" value="ECO:0007669"/>
    <property type="project" value="InterPro"/>
</dbReference>
<dbReference type="InterPro" id="IPR036397">
    <property type="entry name" value="RNaseH_sf"/>
</dbReference>
<dbReference type="InterPro" id="IPR025724">
    <property type="entry name" value="GAG-pre-integrase_dom"/>
</dbReference>
<evidence type="ECO:0000313" key="4">
    <source>
        <dbReference type="EMBL" id="VVW03868.1"/>
    </source>
</evidence>
<dbReference type="InterPro" id="IPR001584">
    <property type="entry name" value="Integrase_cat-core"/>
</dbReference>
<dbReference type="InterPro" id="IPR054722">
    <property type="entry name" value="PolX-like_BBD"/>
</dbReference>
<feature type="compositionally biased region" description="Polar residues" evidence="2">
    <location>
        <begin position="241"/>
        <end position="250"/>
    </location>
</feature>
<dbReference type="InterPro" id="IPR057670">
    <property type="entry name" value="SH3_retrovirus"/>
</dbReference>
<dbReference type="PROSITE" id="PS50994">
    <property type="entry name" value="INTEGRASE"/>
    <property type="match status" value="1"/>
</dbReference>
<dbReference type="Pfam" id="PF00665">
    <property type="entry name" value="rve"/>
    <property type="match status" value="1"/>
</dbReference>
<dbReference type="Pfam" id="PF13976">
    <property type="entry name" value="gag_pre-integrs"/>
    <property type="match status" value="1"/>
</dbReference>
<evidence type="ECO:0000259" key="3">
    <source>
        <dbReference type="PROSITE" id="PS50994"/>
    </source>
</evidence>
<accession>A0A5K1APG5</accession>
<dbReference type="GO" id="GO:0015074">
    <property type="term" value="P:DNA integration"/>
    <property type="evidence" value="ECO:0007669"/>
    <property type="project" value="InterPro"/>
</dbReference>
<dbReference type="Pfam" id="PF14223">
    <property type="entry name" value="Retrotran_gag_2"/>
    <property type="match status" value="1"/>
</dbReference>
<dbReference type="EMBL" id="LR721780">
    <property type="protein sequence ID" value="VVW03868.1"/>
    <property type="molecule type" value="Genomic_DNA"/>
</dbReference>
<feature type="compositionally biased region" description="Low complexity" evidence="2">
    <location>
        <begin position="798"/>
        <end position="819"/>
    </location>
</feature>
<sequence length="819" mass="91838">MTHNNFLLWKTQILALIESQDMEGFLTGSISAPPSHIVDPADPQQLISNPNFESWCRSDRLIKGWITGTLSQNVLGLVVGLSSSQEIWSTLIDAFAQERGFHLTHMLTTCKKGNDALEVYVAKFKAICDDLAAIGKSVGDKEKAFWLLQGLGKGYEPFVMAMLKPPVPSYKELISLLQSLEVRNKFFNSDTSPQVAFYAQRDNQNRLRGTYQISRGRGRHNRGGRGGGYHQHYPSHGGGYNLSQTGYNTKPPQPKIDGSATSFNSSKDIVCQICNKKNHSAMRCYNRFNHSFQAEDANHALAALTISDPQDSGWLVDTGATAHMTGDTGKLKNISPYYGSDIVIVGNGQRIPITHVGQADISPNLSLKDVLYVPRLTKDLISVSKLTNDFPYIFEFTSGRCILKDKRTGRLVATRTEQGGLYEVNNNGNHKAFFSSRFRRATEESWHARLGHPQSSVLSFLKNHKYIDVLPNGSFSICASCQMGKSCKLPFLEKDDISSLPLEKIHSDLWGPAPVPSREQYRFYAIFVDDNSRFTWFYPLRHKSDFFYAFVHFHKMVERQFDRKIKIFQSDGGGEYTSSRFTAYLDALGIKRQYSCPKTPEQNGKAERKHRSITELGLTLLFHSNAPTRFWTDAFSAAVFLMNRLPSATLNMQSPFAILFNRMPNYSSMRIFGTRCFPYLRGYARNKFDPKSVPCVFIGYSTLHKGYKCFEPNSRRLYISRHVVFDENSLPFKNPSSLYKDDVMGSDYISFVDVEGSSAGTPLDSDNLTPCCSPAPDPRLNVYDQDATNVSSLPTNVDSADPLDPTPSASSSPSNSMEP</sequence>
<gene>
    <name evidence="4" type="ORF">NYM_LOCUS13538</name>
</gene>
<dbReference type="SUPFAM" id="SSF53098">
    <property type="entry name" value="Ribonuclease H-like"/>
    <property type="match status" value="1"/>
</dbReference>
<evidence type="ECO:0000256" key="2">
    <source>
        <dbReference type="SAM" id="MobiDB-lite"/>
    </source>
</evidence>
<feature type="domain" description="Integrase catalytic" evidence="3">
    <location>
        <begin position="497"/>
        <end position="663"/>
    </location>
</feature>
<proteinExistence type="predicted"/>
<organism evidence="4">
    <name type="scientific">Nymphaea colorata</name>
    <name type="common">pocket water lily</name>
    <dbReference type="NCBI Taxonomy" id="210225"/>
    <lineage>
        <taxon>Eukaryota</taxon>
        <taxon>Viridiplantae</taxon>
        <taxon>Streptophyta</taxon>
        <taxon>Embryophyta</taxon>
        <taxon>Tracheophyta</taxon>
        <taxon>Spermatophyta</taxon>
        <taxon>Magnoliopsida</taxon>
        <taxon>Nymphaeales</taxon>
        <taxon>Nymphaeaceae</taxon>
        <taxon>Nymphaea</taxon>
    </lineage>
</organism>
<feature type="region of interest" description="Disordered" evidence="2">
    <location>
        <begin position="781"/>
        <end position="819"/>
    </location>
</feature>
<dbReference type="GO" id="GO:0006508">
    <property type="term" value="P:proteolysis"/>
    <property type="evidence" value="ECO:0007669"/>
    <property type="project" value="UniProtKB-KW"/>
</dbReference>
<dbReference type="Gene3D" id="3.30.420.10">
    <property type="entry name" value="Ribonuclease H-like superfamily/Ribonuclease H"/>
    <property type="match status" value="1"/>
</dbReference>